<dbReference type="RefSeq" id="WP_266062639.1">
    <property type="nucleotide sequence ID" value="NZ_JAPKFM010000017.1"/>
</dbReference>
<gene>
    <name evidence="2" type="ORF">OSB52_15680</name>
</gene>
<dbReference type="AlphaFoldDB" id="A0A9X3I598"/>
<protein>
    <submittedName>
        <fullName evidence="2">Uncharacterized protein</fullName>
    </submittedName>
</protein>
<name>A0A9X3I598_9ACTN</name>
<dbReference type="EMBL" id="JAPKFM010000017">
    <property type="protein sequence ID" value="MCX2965532.1"/>
    <property type="molecule type" value="Genomic_DNA"/>
</dbReference>
<comment type="caution">
    <text evidence="2">The sequence shown here is derived from an EMBL/GenBank/DDBJ whole genome shotgun (WGS) entry which is preliminary data.</text>
</comment>
<evidence type="ECO:0000313" key="2">
    <source>
        <dbReference type="EMBL" id="MCX2965532.1"/>
    </source>
</evidence>
<organism evidence="2 3">
    <name type="scientific">Gordonia aquimaris</name>
    <dbReference type="NCBI Taxonomy" id="2984863"/>
    <lineage>
        <taxon>Bacteria</taxon>
        <taxon>Bacillati</taxon>
        <taxon>Actinomycetota</taxon>
        <taxon>Actinomycetes</taxon>
        <taxon>Mycobacteriales</taxon>
        <taxon>Gordoniaceae</taxon>
        <taxon>Gordonia</taxon>
    </lineage>
</organism>
<feature type="transmembrane region" description="Helical" evidence="1">
    <location>
        <begin position="13"/>
        <end position="32"/>
    </location>
</feature>
<reference evidence="2" key="1">
    <citation type="submission" date="2022-10" db="EMBL/GenBank/DDBJ databases">
        <title>WGS of marine actinomycetes from Thailand.</title>
        <authorList>
            <person name="Thawai C."/>
        </authorList>
    </citation>
    <scope>NUCLEOTIDE SEQUENCE</scope>
    <source>
        <strain evidence="2">SW21</strain>
    </source>
</reference>
<keyword evidence="3" id="KW-1185">Reference proteome</keyword>
<keyword evidence="1" id="KW-1133">Transmembrane helix</keyword>
<evidence type="ECO:0000313" key="3">
    <source>
        <dbReference type="Proteomes" id="UP001143347"/>
    </source>
</evidence>
<evidence type="ECO:0000256" key="1">
    <source>
        <dbReference type="SAM" id="Phobius"/>
    </source>
</evidence>
<proteinExistence type="predicted"/>
<sequence>MDDKLLPRDSTELSVLAAALAGVSISLYLEWLDGRIELKRDELAEMADRLVTAIAEVVTTRGEGG</sequence>
<accession>A0A9X3I598</accession>
<keyword evidence="1" id="KW-0812">Transmembrane</keyword>
<dbReference type="Proteomes" id="UP001143347">
    <property type="component" value="Unassembled WGS sequence"/>
</dbReference>
<keyword evidence="1" id="KW-0472">Membrane</keyword>